<comment type="similarity">
    <text evidence="5">Belongs to the PTH family.</text>
</comment>
<dbReference type="CDD" id="cd00462">
    <property type="entry name" value="PTH"/>
    <property type="match status" value="1"/>
</dbReference>
<dbReference type="Pfam" id="PF01195">
    <property type="entry name" value="Pept_tRNA_hydro"/>
    <property type="match status" value="1"/>
</dbReference>
<evidence type="ECO:0000313" key="6">
    <source>
        <dbReference type="EMBL" id="GAH71013.1"/>
    </source>
</evidence>
<dbReference type="PANTHER" id="PTHR17224:SF1">
    <property type="entry name" value="PEPTIDYL-TRNA HYDROLASE"/>
    <property type="match status" value="1"/>
</dbReference>
<accession>X1JML5</accession>
<reference evidence="6" key="1">
    <citation type="journal article" date="2014" name="Front. Microbiol.">
        <title>High frequency of phylogenetically diverse reductive dehalogenase-homologous genes in deep subseafloor sedimentary metagenomes.</title>
        <authorList>
            <person name="Kawai M."/>
            <person name="Futagami T."/>
            <person name="Toyoda A."/>
            <person name="Takaki Y."/>
            <person name="Nishi S."/>
            <person name="Hori S."/>
            <person name="Arai W."/>
            <person name="Tsubouchi T."/>
            <person name="Morono Y."/>
            <person name="Uchiyama I."/>
            <person name="Ito T."/>
            <person name="Fujiyama A."/>
            <person name="Inagaki F."/>
            <person name="Takami H."/>
        </authorList>
    </citation>
    <scope>NUCLEOTIDE SEQUENCE</scope>
    <source>
        <strain evidence="6">Expedition CK06-06</strain>
    </source>
</reference>
<protein>
    <recommendedName>
        <fullName evidence="1">peptidyl-tRNA hydrolase</fullName>
        <ecNumber evidence="1">3.1.1.29</ecNumber>
    </recommendedName>
</protein>
<keyword evidence="2" id="KW-0820">tRNA-binding</keyword>
<evidence type="ECO:0000256" key="2">
    <source>
        <dbReference type="ARBA" id="ARBA00022555"/>
    </source>
</evidence>
<dbReference type="AlphaFoldDB" id="X1JML5"/>
<proteinExistence type="inferred from homology"/>
<sequence>MKLIVGLGNPGRGHANNRHNVGFVCVNHFARTQGIRFDKKQGKARIGSGEVAGSEVVVARPQTYMNRSGQSVRLLVDKFNISPDNLLVIHDDLDLPLGKIRIRRSVGWTGHKGVRSVATELGSGDFSLLRVGIGRPVKNEDFTEFSEDAIINYVLSDFTPDEKQAITQVIPRVSEAILCLLTEGSAAAMNRYN</sequence>
<keyword evidence="4" id="KW-0694">RNA-binding</keyword>
<dbReference type="Gene3D" id="3.40.50.1470">
    <property type="entry name" value="Peptidyl-tRNA hydrolase"/>
    <property type="match status" value="1"/>
</dbReference>
<keyword evidence="3" id="KW-0378">Hydrolase</keyword>
<evidence type="ECO:0000256" key="5">
    <source>
        <dbReference type="ARBA" id="ARBA00038063"/>
    </source>
</evidence>
<dbReference type="EMBL" id="BARU01029790">
    <property type="protein sequence ID" value="GAH71013.1"/>
    <property type="molecule type" value="Genomic_DNA"/>
</dbReference>
<dbReference type="InterPro" id="IPR036416">
    <property type="entry name" value="Pept_tRNA_hydro_sf"/>
</dbReference>
<dbReference type="PROSITE" id="PS01195">
    <property type="entry name" value="PEPT_TRNA_HYDROL_1"/>
    <property type="match status" value="1"/>
</dbReference>
<dbReference type="NCBIfam" id="TIGR00447">
    <property type="entry name" value="pth"/>
    <property type="match status" value="1"/>
</dbReference>
<comment type="caution">
    <text evidence="6">The sequence shown here is derived from an EMBL/GenBank/DDBJ whole genome shotgun (WGS) entry which is preliminary data.</text>
</comment>
<dbReference type="FunFam" id="3.40.50.1470:FF:000001">
    <property type="entry name" value="Peptidyl-tRNA hydrolase"/>
    <property type="match status" value="1"/>
</dbReference>
<dbReference type="SUPFAM" id="SSF53178">
    <property type="entry name" value="Peptidyl-tRNA hydrolase-like"/>
    <property type="match status" value="1"/>
</dbReference>
<dbReference type="InterPro" id="IPR001328">
    <property type="entry name" value="Pept_tRNA_hydro"/>
</dbReference>
<evidence type="ECO:0000256" key="4">
    <source>
        <dbReference type="ARBA" id="ARBA00022884"/>
    </source>
</evidence>
<gene>
    <name evidence="6" type="ORF">S03H2_47345</name>
</gene>
<dbReference type="InterPro" id="IPR018171">
    <property type="entry name" value="Pept_tRNA_hydro_CS"/>
</dbReference>
<evidence type="ECO:0000256" key="3">
    <source>
        <dbReference type="ARBA" id="ARBA00022801"/>
    </source>
</evidence>
<evidence type="ECO:0000256" key="1">
    <source>
        <dbReference type="ARBA" id="ARBA00013260"/>
    </source>
</evidence>
<dbReference type="PANTHER" id="PTHR17224">
    <property type="entry name" value="PEPTIDYL-TRNA HYDROLASE"/>
    <property type="match status" value="1"/>
</dbReference>
<dbReference type="HAMAP" id="MF_00083">
    <property type="entry name" value="Pept_tRNA_hydro_bact"/>
    <property type="match status" value="1"/>
</dbReference>
<name>X1JML5_9ZZZZ</name>
<organism evidence="6">
    <name type="scientific">marine sediment metagenome</name>
    <dbReference type="NCBI Taxonomy" id="412755"/>
    <lineage>
        <taxon>unclassified sequences</taxon>
        <taxon>metagenomes</taxon>
        <taxon>ecological metagenomes</taxon>
    </lineage>
</organism>
<dbReference type="GO" id="GO:0000049">
    <property type="term" value="F:tRNA binding"/>
    <property type="evidence" value="ECO:0007669"/>
    <property type="project" value="UniProtKB-KW"/>
</dbReference>
<dbReference type="GO" id="GO:0004045">
    <property type="term" value="F:peptidyl-tRNA hydrolase activity"/>
    <property type="evidence" value="ECO:0007669"/>
    <property type="project" value="UniProtKB-EC"/>
</dbReference>
<dbReference type="EC" id="3.1.1.29" evidence="1"/>